<dbReference type="CDD" id="cd05237">
    <property type="entry name" value="UDP_invert_4-6DH_SDR_e"/>
    <property type="match status" value="1"/>
</dbReference>
<dbReference type="SUPFAM" id="SSF51735">
    <property type="entry name" value="NAD(P)-binding Rossmann-fold domains"/>
    <property type="match status" value="2"/>
</dbReference>
<keyword evidence="2" id="KW-1133">Transmembrane helix</keyword>
<dbReference type="InterPro" id="IPR051203">
    <property type="entry name" value="Polysaccharide_Synthase-Rel"/>
</dbReference>
<comment type="similarity">
    <text evidence="1">Belongs to the polysaccharide synthase family.</text>
</comment>
<protein>
    <submittedName>
        <fullName evidence="5">Polysaccharide biosynthesis protein</fullName>
    </submittedName>
</protein>
<feature type="transmembrane region" description="Helical" evidence="2">
    <location>
        <begin position="79"/>
        <end position="96"/>
    </location>
</feature>
<evidence type="ECO:0000256" key="1">
    <source>
        <dbReference type="ARBA" id="ARBA00007430"/>
    </source>
</evidence>
<evidence type="ECO:0000313" key="5">
    <source>
        <dbReference type="EMBL" id="NSL53748.1"/>
    </source>
</evidence>
<dbReference type="InterPro" id="IPR003869">
    <property type="entry name" value="Polysac_CapD-like"/>
</dbReference>
<evidence type="ECO:0000256" key="2">
    <source>
        <dbReference type="SAM" id="Phobius"/>
    </source>
</evidence>
<gene>
    <name evidence="5" type="ORF">HJ583_001785</name>
</gene>
<proteinExistence type="inferred from homology"/>
<dbReference type="PANTHER" id="PTHR43318:SF1">
    <property type="entry name" value="POLYSACCHARIDE BIOSYNTHESIS PROTEIN EPSC-RELATED"/>
    <property type="match status" value="1"/>
</dbReference>
<feature type="domain" description="Polysaccharide biosynthesis protein CapD-like" evidence="4">
    <location>
        <begin position="283"/>
        <end position="566"/>
    </location>
</feature>
<evidence type="ECO:0000259" key="3">
    <source>
        <dbReference type="Pfam" id="PF02629"/>
    </source>
</evidence>
<dbReference type="PANTHER" id="PTHR43318">
    <property type="entry name" value="UDP-N-ACETYLGLUCOSAMINE 4,6-DEHYDRATASE"/>
    <property type="match status" value="1"/>
</dbReference>
<name>A0ABX2IBV1_9RHOO</name>
<feature type="transmembrane region" description="Helical" evidence="2">
    <location>
        <begin position="43"/>
        <end position="67"/>
    </location>
</feature>
<evidence type="ECO:0000313" key="6">
    <source>
        <dbReference type="Proteomes" id="UP000778523"/>
    </source>
</evidence>
<keyword evidence="2" id="KW-0812">Transmembrane</keyword>
<dbReference type="Proteomes" id="UP000778523">
    <property type="component" value="Unassembled WGS sequence"/>
</dbReference>
<dbReference type="Pfam" id="PF02719">
    <property type="entry name" value="Polysacc_synt_2"/>
    <property type="match status" value="1"/>
</dbReference>
<organism evidence="5 6">
    <name type="scientific">Uliginosibacterium aquaticum</name>
    <dbReference type="NCBI Taxonomy" id="2731212"/>
    <lineage>
        <taxon>Bacteria</taxon>
        <taxon>Pseudomonadati</taxon>
        <taxon>Pseudomonadota</taxon>
        <taxon>Betaproteobacteria</taxon>
        <taxon>Rhodocyclales</taxon>
        <taxon>Zoogloeaceae</taxon>
        <taxon>Uliginosibacterium</taxon>
    </lineage>
</organism>
<sequence>MQKVGLKSLLVFQFDLLALAFAWCAAFWLRFNFSWPEDYGNTVLVGLLCMLPAHALACWLAGLYRGLWIFASLPDLKRVLKAVGGTLLAMVAYVVLLTPQPPVPRSLVVLFPLLLIMGMAGGRVAYRMWKEHRMFGALVCQGKPVIVIGAGRAAAMLVRDMERSPDWRVVGLLDDNAGKWGRELGGQRVIGAVDSLPEVASDLKVRHAILAIPSASIAVRRKVADYCAQAGLQLLTVPALEDIMSGRIAVNAIRKVEIEDLLGRETVCIDTANVAAVLAGKCVLVTGAGGSIGSELCRQIAHFSPARVLLVEQSEYALYTIEQWFAQHQPQIPVVPLAADVKDAVRLHEIFGEWLPQVVFHAAAYKHVPLMEVRNAWQAVRNNVLGTLNVARCSQSCGAERFVLISTDKAVNPTNVMGATKRLAEMLCQALYSVSNATRVETVRFGNVLGSNGSVIPKFQEQIACGGPVTVTHPEITRYFMSIPEAALLVLQAGSMGEGGEIFVLDMGEPVRITDLARNMIRLSGFSEDEIRIEFTGLRPGEKLYEELLADAEQTRPTHHPKLRIARSRPVATDLVREVEAWLEQRASPTDQAVRSKLLHWVPEYMPADIAAVAPCQSNSGQQA</sequence>
<dbReference type="InterPro" id="IPR003781">
    <property type="entry name" value="CoA-bd"/>
</dbReference>
<dbReference type="InterPro" id="IPR036291">
    <property type="entry name" value="NAD(P)-bd_dom_sf"/>
</dbReference>
<comment type="caution">
    <text evidence="5">The sequence shown here is derived from an EMBL/GenBank/DDBJ whole genome shotgun (WGS) entry which is preliminary data.</text>
</comment>
<accession>A0ABX2IBV1</accession>
<evidence type="ECO:0000259" key="4">
    <source>
        <dbReference type="Pfam" id="PF02719"/>
    </source>
</evidence>
<feature type="transmembrane region" description="Helical" evidence="2">
    <location>
        <begin position="12"/>
        <end position="31"/>
    </location>
</feature>
<keyword evidence="6" id="KW-1185">Reference proteome</keyword>
<dbReference type="Gene3D" id="3.40.50.720">
    <property type="entry name" value="NAD(P)-binding Rossmann-like Domain"/>
    <property type="match status" value="2"/>
</dbReference>
<feature type="transmembrane region" description="Helical" evidence="2">
    <location>
        <begin position="108"/>
        <end position="126"/>
    </location>
</feature>
<dbReference type="Pfam" id="PF02629">
    <property type="entry name" value="CoA_binding"/>
    <property type="match status" value="1"/>
</dbReference>
<reference evidence="5 6" key="1">
    <citation type="submission" date="2020-06" db="EMBL/GenBank/DDBJ databases">
        <title>Draft genome of Uliginosibacterium sp. IMCC34675.</title>
        <authorList>
            <person name="Song J."/>
        </authorList>
    </citation>
    <scope>NUCLEOTIDE SEQUENCE [LARGE SCALE GENOMIC DNA]</scope>
    <source>
        <strain evidence="5 6">IMCC34675</strain>
    </source>
</reference>
<keyword evidence="2" id="KW-0472">Membrane</keyword>
<dbReference type="EMBL" id="JABCSC020000001">
    <property type="protein sequence ID" value="NSL53748.1"/>
    <property type="molecule type" value="Genomic_DNA"/>
</dbReference>
<feature type="domain" description="CoA-binding" evidence="3">
    <location>
        <begin position="144"/>
        <end position="234"/>
    </location>
</feature>